<dbReference type="KEGG" id="aab:A4R43_00645"/>
<dbReference type="AlphaFoldDB" id="A0A344KZH9"/>
<evidence type="ECO:0000313" key="2">
    <source>
        <dbReference type="EMBL" id="AXB41203.1"/>
    </source>
</evidence>
<feature type="domain" description="Glyoxalase-like" evidence="1">
    <location>
        <begin position="6"/>
        <end position="210"/>
    </location>
</feature>
<dbReference type="SUPFAM" id="SSF54593">
    <property type="entry name" value="Glyoxalase/Bleomycin resistance protein/Dihydroxybiphenyl dioxygenase"/>
    <property type="match status" value="1"/>
</dbReference>
<organism evidence="2 3">
    <name type="scientific">Amycolatopsis albispora</name>
    <dbReference type="NCBI Taxonomy" id="1804986"/>
    <lineage>
        <taxon>Bacteria</taxon>
        <taxon>Bacillati</taxon>
        <taxon>Actinomycetota</taxon>
        <taxon>Actinomycetes</taxon>
        <taxon>Pseudonocardiales</taxon>
        <taxon>Pseudonocardiaceae</taxon>
        <taxon>Amycolatopsis</taxon>
    </lineage>
</organism>
<dbReference type="RefSeq" id="WP_113690491.1">
    <property type="nucleotide sequence ID" value="NZ_CP015163.1"/>
</dbReference>
<dbReference type="InterPro" id="IPR029068">
    <property type="entry name" value="Glyas_Bleomycin-R_OHBP_Dase"/>
</dbReference>
<dbReference type="InterPro" id="IPR025870">
    <property type="entry name" value="Glyoxalase-like_dom"/>
</dbReference>
<gene>
    <name evidence="2" type="ORF">A4R43_00645</name>
</gene>
<evidence type="ECO:0000313" key="3">
    <source>
        <dbReference type="Proteomes" id="UP000250434"/>
    </source>
</evidence>
<dbReference type="Proteomes" id="UP000250434">
    <property type="component" value="Chromosome"/>
</dbReference>
<accession>A0A344KZH9</accession>
<dbReference type="Pfam" id="PF13468">
    <property type="entry name" value="Glyoxalase_3"/>
    <property type="match status" value="1"/>
</dbReference>
<protein>
    <recommendedName>
        <fullName evidence="1">Glyoxalase-like domain-containing protein</fullName>
    </recommendedName>
</protein>
<sequence>MERLRLHHVGHVVRDMSAALELYRRLGFVVHAPAYPAMAPREGAAPEPFGAANTHADFPRDFLELATVVDAGVVPPGARLVPLEAPPEVLPSLLERVNATSANLADCLGRFEGLHILMFSSADLDTTAARLSAGGVRHGGVNTVRRPVGDDVETVRYLEIDGPEGRIGVAAELEPRIQASRSEEHPNGALGLVDATLCASDLDAAQARYELYLGRSARIDGAARVFDLDDGVTLTLVPSADTLFPGEQASALPALVACTVAVRELDVTEKLVRDEGIPLRRTSSGDVFVPASAALGAAVVFRQAGSVH</sequence>
<proteinExistence type="predicted"/>
<dbReference type="OrthoDB" id="4152030at2"/>
<dbReference type="EMBL" id="CP015163">
    <property type="protein sequence ID" value="AXB41203.1"/>
    <property type="molecule type" value="Genomic_DNA"/>
</dbReference>
<keyword evidence="3" id="KW-1185">Reference proteome</keyword>
<evidence type="ECO:0000259" key="1">
    <source>
        <dbReference type="Pfam" id="PF13468"/>
    </source>
</evidence>
<name>A0A344KZH9_9PSEU</name>
<reference evidence="2 3" key="1">
    <citation type="submission" date="2016-04" db="EMBL/GenBank/DDBJ databases">
        <title>Complete genome sequence and analysis of deep-sea sediment isolate, Amycolatopsis sp. WP1.</title>
        <authorList>
            <person name="Wang H."/>
            <person name="Chen S."/>
            <person name="Wu Q."/>
        </authorList>
    </citation>
    <scope>NUCLEOTIDE SEQUENCE [LARGE SCALE GENOMIC DNA]</scope>
    <source>
        <strain evidence="2 3">WP1</strain>
    </source>
</reference>
<dbReference type="Gene3D" id="3.10.180.10">
    <property type="entry name" value="2,3-Dihydroxybiphenyl 1,2-Dioxygenase, domain 1"/>
    <property type="match status" value="1"/>
</dbReference>